<feature type="coiled-coil region" evidence="5">
    <location>
        <begin position="198"/>
        <end position="239"/>
    </location>
</feature>
<protein>
    <submittedName>
        <fullName evidence="6">Uncharacterized protein</fullName>
    </submittedName>
</protein>
<proteinExistence type="inferred from homology"/>
<keyword evidence="7" id="KW-1185">Reference proteome</keyword>
<keyword evidence="3" id="KW-0206">Cytoskeleton</keyword>
<accession>A0AAU9JXA7</accession>
<feature type="coiled-coil region" evidence="5">
    <location>
        <begin position="648"/>
        <end position="811"/>
    </location>
</feature>
<sequence length="1312" mass="153397">MDVIAERKFQTLKKKLDQFHYCEPLGLESAALVERLLEDVIKQTIGFQQLKKINNELSIKLKSSNESLAPLQSEISRLQKQNNELHLNMMTIKEDSDLKSNQWRASAKKIEAEKTDLLFLVDKLKDDLRHMEQQNVKLKTRLDTVMSKTYAGKGITSQNNPESNIMGRVQGFEVSKPLNGSAKVEDFRRPDQTWANELRAADERAHRFQEELENLSRNKSLLEDENSRLKQQIEIRNQEIARLSSVTDVKVDQLAAKHQQMVVSGQMQNLNERIDYLNQENIRLEEELDSAKQSLAKFFTMEKENKHIAESLSQMRNQNQALRQRLAELEKLGADLESPNLNQQSEMALEIQNLSNKVKTMELENQRLKEENSRSDSLRAAYNSDKKAYTEAIEKIDIERNRLKEQLKELEGSYNECLRDLKNYKDQLMMYQVQNQNLRREIETNQQSFSKINKDHISTTEESYALRQKLSALEGQKNILQSELDSLNYELERANKMRRAAEEQLEELRRETLKSKTEVDSHSAQKQKLQVLYEGTQKELNNLKDENQHLIKLREKDRQAILEVEDRNRDLNNQLAASMNNVRAEQRERQNISDELAEKLEEIRRLTSFKTSIEQELAELRPLKAKYLQVVDENQGLKQQTLSRDSLSSRLQKQIEQLELEIRSKDRDLNDSHIFVENLQSQKQFLQDALEKAELELQMLSANIKQAEYAQSEAGALKQQINDSRERERECLRQIEQLKSELKKSSEAIKGIQKISQRAVDQKELAEKEVESLKVRINSIQSNDSFSQNEKLKLEERAIQSELEAEELRRQLSYEQANKFRTEDNLKHTQNTLEAEKNHNLKLAEQNAQLKSLIANLERARDDLVKKIQNVNQARTSDEDQRVQLIAEVADLKKELGKKTDDIEGLQEALKNIDQERDYIQSLLDQKTEEIAVVEHSIANYQKEITQLKDTLSQYQLKDTNTAKRIDERENQLRKLTEKCQYLEAELEEAKAGYSQSVRQVQELQEHVMAITKENQYVNEQLMKLSQEKENVRQSYEERAKSERLAMQMMRTGEREKEDVLLAYKKACEENERLKQGFSVATIEQRDTYAKLQACEQELVNAHQHISQQEHALFQYQQEINTLERQISHLTYQLEQAEKRCQEAIEGKEIIAREINNARHMAASIENSKDDMQRQLVALENEKLIAESKLRSVQSELSAVKSNAEFQIQKYKELEEVLKNERNMHFQVIREMEMRQEITPKGHFEDEELHSQLKDTLKEKGSLEIENQKLREDMSNTKHLLYKAENKLKDLEKGVTTRTPGGYRYNEDWGDA</sequence>
<dbReference type="InterPro" id="IPR051877">
    <property type="entry name" value="Centriole_BasalBody_StrucProt"/>
</dbReference>
<evidence type="ECO:0000256" key="1">
    <source>
        <dbReference type="ARBA" id="ARBA00004114"/>
    </source>
</evidence>
<evidence type="ECO:0000256" key="5">
    <source>
        <dbReference type="SAM" id="Coils"/>
    </source>
</evidence>
<dbReference type="Proteomes" id="UP001162131">
    <property type="component" value="Unassembled WGS sequence"/>
</dbReference>
<comment type="caution">
    <text evidence="6">The sequence shown here is derived from an EMBL/GenBank/DDBJ whole genome shotgun (WGS) entry which is preliminary data.</text>
</comment>
<keyword evidence="2" id="KW-0963">Cytoplasm</keyword>
<feature type="coiled-coil region" evidence="5">
    <location>
        <begin position="470"/>
        <end position="602"/>
    </location>
</feature>
<evidence type="ECO:0000313" key="7">
    <source>
        <dbReference type="Proteomes" id="UP001162131"/>
    </source>
</evidence>
<feature type="coiled-coil region" evidence="5">
    <location>
        <begin position="1106"/>
        <end position="1224"/>
    </location>
</feature>
<feature type="coiled-coil region" evidence="5">
    <location>
        <begin position="840"/>
        <end position="1039"/>
    </location>
</feature>
<organism evidence="6 7">
    <name type="scientific">Blepharisma stoltei</name>
    <dbReference type="NCBI Taxonomy" id="1481888"/>
    <lineage>
        <taxon>Eukaryota</taxon>
        <taxon>Sar</taxon>
        <taxon>Alveolata</taxon>
        <taxon>Ciliophora</taxon>
        <taxon>Postciliodesmatophora</taxon>
        <taxon>Heterotrichea</taxon>
        <taxon>Heterotrichida</taxon>
        <taxon>Blepharismidae</taxon>
        <taxon>Blepharisma</taxon>
    </lineage>
</organism>
<feature type="coiled-coil region" evidence="5">
    <location>
        <begin position="267"/>
        <end position="441"/>
    </location>
</feature>
<evidence type="ECO:0000256" key="3">
    <source>
        <dbReference type="ARBA" id="ARBA00023212"/>
    </source>
</evidence>
<reference evidence="6" key="1">
    <citation type="submission" date="2021-09" db="EMBL/GenBank/DDBJ databases">
        <authorList>
            <consortium name="AG Swart"/>
            <person name="Singh M."/>
            <person name="Singh A."/>
            <person name="Seah K."/>
            <person name="Emmerich C."/>
        </authorList>
    </citation>
    <scope>NUCLEOTIDE SEQUENCE</scope>
    <source>
        <strain evidence="6">ATCC30299</strain>
    </source>
</reference>
<feature type="coiled-coil region" evidence="5">
    <location>
        <begin position="1253"/>
        <end position="1287"/>
    </location>
</feature>
<dbReference type="PANTHER" id="PTHR20544:SF0">
    <property type="entry name" value="NUCLEOPROTEIN TPR_MLP1 DOMAIN-CONTAINING PROTEIN"/>
    <property type="match status" value="1"/>
</dbReference>
<evidence type="ECO:0000313" key="6">
    <source>
        <dbReference type="EMBL" id="CAG9326328.1"/>
    </source>
</evidence>
<name>A0AAU9JXA7_9CILI</name>
<comment type="subcellular location">
    <subcellularLocation>
        <location evidence="1">Cytoplasm</location>
        <location evidence="1">Cytoskeleton</location>
        <location evidence="1">Microtubule organizing center</location>
        <location evidence="1">Centrosome</location>
        <location evidence="1">Centriole</location>
    </subcellularLocation>
</comment>
<evidence type="ECO:0000256" key="4">
    <source>
        <dbReference type="ARBA" id="ARBA00038123"/>
    </source>
</evidence>
<dbReference type="EMBL" id="CAJZBQ010000040">
    <property type="protein sequence ID" value="CAG9326328.1"/>
    <property type="molecule type" value="Genomic_DNA"/>
</dbReference>
<dbReference type="PANTHER" id="PTHR20544">
    <property type="entry name" value="CENTROSOMAL PROTEIN CEP135"/>
    <property type="match status" value="1"/>
</dbReference>
<gene>
    <name evidence="6" type="ORF">BSTOLATCC_MIC40756</name>
</gene>
<dbReference type="Gene3D" id="1.10.287.1490">
    <property type="match status" value="1"/>
</dbReference>
<comment type="similarity">
    <text evidence="4">Belongs to the CEP135/TSGA10 family.</text>
</comment>
<evidence type="ECO:0000256" key="2">
    <source>
        <dbReference type="ARBA" id="ARBA00022490"/>
    </source>
</evidence>
<dbReference type="GO" id="GO:0005814">
    <property type="term" value="C:centriole"/>
    <property type="evidence" value="ECO:0007669"/>
    <property type="project" value="UniProtKB-SubCell"/>
</dbReference>
<feature type="coiled-coil region" evidence="5">
    <location>
        <begin position="121"/>
        <end position="148"/>
    </location>
</feature>
<keyword evidence="5" id="KW-0175">Coiled coil</keyword>